<keyword evidence="6 9" id="KW-0472">Membrane</keyword>
<dbReference type="RefSeq" id="WP_394844701.1">
    <property type="nucleotide sequence ID" value="NZ_CP089982.1"/>
</dbReference>
<dbReference type="Gene3D" id="1.10.3730.20">
    <property type="match status" value="1"/>
</dbReference>
<keyword evidence="11" id="KW-1185">Reference proteome</keyword>
<gene>
    <name evidence="10" type="ORF">LZC95_47605</name>
</gene>
<keyword evidence="4 8" id="KW-0812">Transmembrane</keyword>
<dbReference type="Pfam" id="PF00893">
    <property type="entry name" value="Multi_Drug_Res"/>
    <property type="match status" value="1"/>
</dbReference>
<accession>A0ABZ2K5W9</accession>
<evidence type="ECO:0000256" key="9">
    <source>
        <dbReference type="SAM" id="Phobius"/>
    </source>
</evidence>
<evidence type="ECO:0000313" key="11">
    <source>
        <dbReference type="Proteomes" id="UP001379533"/>
    </source>
</evidence>
<evidence type="ECO:0000256" key="1">
    <source>
        <dbReference type="ARBA" id="ARBA00004651"/>
    </source>
</evidence>
<reference evidence="10 11" key="1">
    <citation type="submission" date="2021-12" db="EMBL/GenBank/DDBJ databases">
        <title>Discovery of the Pendulisporaceae a myxobacterial family with distinct sporulation behavior and unique specialized metabolism.</title>
        <authorList>
            <person name="Garcia R."/>
            <person name="Popoff A."/>
            <person name="Bader C.D."/>
            <person name="Loehr J."/>
            <person name="Walesch S."/>
            <person name="Walt C."/>
            <person name="Boldt J."/>
            <person name="Bunk B."/>
            <person name="Haeckl F.J.F.P.J."/>
            <person name="Gunesch A.P."/>
            <person name="Birkelbach J."/>
            <person name="Nuebel U."/>
            <person name="Pietschmann T."/>
            <person name="Bach T."/>
            <person name="Mueller R."/>
        </authorList>
    </citation>
    <scope>NUCLEOTIDE SEQUENCE [LARGE SCALE GENOMIC DNA]</scope>
    <source>
        <strain evidence="10 11">MSr12523</strain>
    </source>
</reference>
<evidence type="ECO:0000256" key="2">
    <source>
        <dbReference type="ARBA" id="ARBA00022448"/>
    </source>
</evidence>
<dbReference type="InterPro" id="IPR045324">
    <property type="entry name" value="Small_multidrug_res"/>
</dbReference>
<sequence>MNPYLLLAIAIVAEVTATSALKASENFAKLLPSVVVVIGYVVAFSALGRLLKDGFPIAVAYAIWCAAGIAGVALIGAVFLKEPLNLTMIGGLALVIGGVVLLELGRAHA</sequence>
<keyword evidence="3" id="KW-1003">Cell membrane</keyword>
<name>A0ABZ2K5W9_9BACT</name>
<dbReference type="PANTHER" id="PTHR30561:SF1">
    <property type="entry name" value="MULTIDRUG TRANSPORTER EMRE"/>
    <property type="match status" value="1"/>
</dbReference>
<dbReference type="EMBL" id="CP089982">
    <property type="protein sequence ID" value="WXA94098.1"/>
    <property type="molecule type" value="Genomic_DNA"/>
</dbReference>
<dbReference type="InterPro" id="IPR037185">
    <property type="entry name" value="EmrE-like"/>
</dbReference>
<comment type="subcellular location">
    <subcellularLocation>
        <location evidence="1 8">Cell membrane</location>
        <topology evidence="1 8">Multi-pass membrane protein</topology>
    </subcellularLocation>
</comment>
<organism evidence="10 11">
    <name type="scientific">Pendulispora brunnea</name>
    <dbReference type="NCBI Taxonomy" id="2905690"/>
    <lineage>
        <taxon>Bacteria</taxon>
        <taxon>Pseudomonadati</taxon>
        <taxon>Myxococcota</taxon>
        <taxon>Myxococcia</taxon>
        <taxon>Myxococcales</taxon>
        <taxon>Sorangiineae</taxon>
        <taxon>Pendulisporaceae</taxon>
        <taxon>Pendulispora</taxon>
    </lineage>
</organism>
<evidence type="ECO:0000256" key="5">
    <source>
        <dbReference type="ARBA" id="ARBA00022989"/>
    </source>
</evidence>
<keyword evidence="2" id="KW-0813">Transport</keyword>
<feature type="transmembrane region" description="Helical" evidence="9">
    <location>
        <begin position="30"/>
        <end position="51"/>
    </location>
</feature>
<evidence type="ECO:0000313" key="10">
    <source>
        <dbReference type="EMBL" id="WXA94098.1"/>
    </source>
</evidence>
<feature type="transmembrane region" description="Helical" evidence="9">
    <location>
        <begin position="58"/>
        <end position="80"/>
    </location>
</feature>
<proteinExistence type="inferred from homology"/>
<dbReference type="Proteomes" id="UP001379533">
    <property type="component" value="Chromosome"/>
</dbReference>
<evidence type="ECO:0000256" key="7">
    <source>
        <dbReference type="ARBA" id="ARBA00038032"/>
    </source>
</evidence>
<feature type="transmembrane region" description="Helical" evidence="9">
    <location>
        <begin position="86"/>
        <end position="104"/>
    </location>
</feature>
<dbReference type="InterPro" id="IPR000390">
    <property type="entry name" value="Small_drug/metabolite_transptr"/>
</dbReference>
<comment type="similarity">
    <text evidence="7 8">Belongs to the drug/metabolite transporter (DMT) superfamily. Small multidrug resistance (SMR) (TC 2.A.7.1) family.</text>
</comment>
<dbReference type="SUPFAM" id="SSF103481">
    <property type="entry name" value="Multidrug resistance efflux transporter EmrE"/>
    <property type="match status" value="1"/>
</dbReference>
<evidence type="ECO:0000256" key="3">
    <source>
        <dbReference type="ARBA" id="ARBA00022475"/>
    </source>
</evidence>
<evidence type="ECO:0000256" key="8">
    <source>
        <dbReference type="RuleBase" id="RU003942"/>
    </source>
</evidence>
<keyword evidence="5 9" id="KW-1133">Transmembrane helix</keyword>
<protein>
    <submittedName>
        <fullName evidence="10">Multidrug efflux SMR transporter</fullName>
    </submittedName>
</protein>
<evidence type="ECO:0000256" key="6">
    <source>
        <dbReference type="ARBA" id="ARBA00023136"/>
    </source>
</evidence>
<evidence type="ECO:0000256" key="4">
    <source>
        <dbReference type="ARBA" id="ARBA00022692"/>
    </source>
</evidence>
<dbReference type="PANTHER" id="PTHR30561">
    <property type="entry name" value="SMR FAMILY PROTON-DEPENDENT DRUG EFFLUX TRANSPORTER SUGE"/>
    <property type="match status" value="1"/>
</dbReference>